<dbReference type="CDD" id="cd01292">
    <property type="entry name" value="metallo-dependent_hydrolases"/>
    <property type="match status" value="1"/>
</dbReference>
<dbReference type="Gene3D" id="3.20.20.140">
    <property type="entry name" value="Metal-dependent hydrolases"/>
    <property type="match status" value="1"/>
</dbReference>
<dbReference type="PANTHER" id="PTHR21240">
    <property type="entry name" value="2-AMINO-3-CARBOXYLMUCONATE-6-SEMIALDEHYDE DECARBOXYLASE"/>
    <property type="match status" value="1"/>
</dbReference>
<dbReference type="PANTHER" id="PTHR21240:SF28">
    <property type="entry name" value="ISO-OROTATE DECARBOXYLASE (EUROFUNG)"/>
    <property type="match status" value="1"/>
</dbReference>
<accession>A0A485M4K2</accession>
<dbReference type="InterPro" id="IPR032466">
    <property type="entry name" value="Metal_Hydrolase"/>
</dbReference>
<evidence type="ECO:0000256" key="1">
    <source>
        <dbReference type="ARBA" id="ARBA00023239"/>
    </source>
</evidence>
<evidence type="ECO:0000259" key="2">
    <source>
        <dbReference type="Pfam" id="PF04909"/>
    </source>
</evidence>
<keyword evidence="3" id="KW-0378">Hydrolase</keyword>
<dbReference type="GO" id="GO:0019748">
    <property type="term" value="P:secondary metabolic process"/>
    <property type="evidence" value="ECO:0007669"/>
    <property type="project" value="TreeGrafter"/>
</dbReference>
<dbReference type="AlphaFoldDB" id="A0A485M4K2"/>
<dbReference type="GO" id="GO:0016831">
    <property type="term" value="F:carboxy-lyase activity"/>
    <property type="evidence" value="ECO:0007669"/>
    <property type="project" value="InterPro"/>
</dbReference>
<dbReference type="Pfam" id="PF04909">
    <property type="entry name" value="Amidohydro_2"/>
    <property type="match status" value="1"/>
</dbReference>
<dbReference type="EMBL" id="CAADRN010000343">
    <property type="protein sequence ID" value="VFU18318.1"/>
    <property type="molecule type" value="Genomic_DNA"/>
</dbReference>
<reference evidence="3" key="1">
    <citation type="submission" date="2019-03" db="EMBL/GenBank/DDBJ databases">
        <authorList>
            <person name="Hao L."/>
        </authorList>
    </citation>
    <scope>NUCLEOTIDE SEQUENCE</scope>
</reference>
<sequence>MIIDAHTHIYPDAVAKRAISTILKNARGLVDAHTDGTYDNLLASMDYAGVDFSVVLPVATNPGQGRGILEWVKQLQARSSRMIFFSSVHPYDPGYKDLIKETKESGIQGFKFHPDYQGFPGDSREAYRIYEEALNNDLILYFHAGPDLSLPDSDFATIERFSNILRDFQGSKIVLAHGGGDGEWEKILELYGARKCYYDLSFVLEKMMLDKHARQFFKQNEDYFFFGTDSPWREQKKYVDLIKNSDSLSQEQKEKLFYKNILKLIKIPG</sequence>
<gene>
    <name evidence="3" type="ORF">SCFA_430002</name>
</gene>
<name>A0A485M4K2_9ZZZZ</name>
<evidence type="ECO:0000313" key="3">
    <source>
        <dbReference type="EMBL" id="VFU18318.1"/>
    </source>
</evidence>
<feature type="domain" description="Amidohydrolase-related" evidence="2">
    <location>
        <begin position="3"/>
        <end position="265"/>
    </location>
</feature>
<dbReference type="InterPro" id="IPR006680">
    <property type="entry name" value="Amidohydro-rel"/>
</dbReference>
<dbReference type="SUPFAM" id="SSF51556">
    <property type="entry name" value="Metallo-dependent hydrolases"/>
    <property type="match status" value="1"/>
</dbReference>
<dbReference type="InterPro" id="IPR032465">
    <property type="entry name" value="ACMSD"/>
</dbReference>
<organism evidence="3">
    <name type="scientific">anaerobic digester metagenome</name>
    <dbReference type="NCBI Taxonomy" id="1263854"/>
    <lineage>
        <taxon>unclassified sequences</taxon>
        <taxon>metagenomes</taxon>
        <taxon>ecological metagenomes</taxon>
    </lineage>
</organism>
<proteinExistence type="predicted"/>
<protein>
    <submittedName>
        <fullName evidence="3">Amidohydrolase</fullName>
    </submittedName>
</protein>
<keyword evidence="1" id="KW-0456">Lyase</keyword>
<dbReference type="GO" id="GO:0016787">
    <property type="term" value="F:hydrolase activity"/>
    <property type="evidence" value="ECO:0007669"/>
    <property type="project" value="UniProtKB-KW"/>
</dbReference>
<dbReference type="GO" id="GO:0005737">
    <property type="term" value="C:cytoplasm"/>
    <property type="evidence" value="ECO:0007669"/>
    <property type="project" value="TreeGrafter"/>
</dbReference>